<dbReference type="PROSITE" id="PS51898">
    <property type="entry name" value="TYR_RECOMBINASE"/>
    <property type="match status" value="1"/>
</dbReference>
<evidence type="ECO:0000259" key="6">
    <source>
        <dbReference type="PROSITE" id="PS51898"/>
    </source>
</evidence>
<dbReference type="InterPro" id="IPR050090">
    <property type="entry name" value="Tyrosine_recombinase_XerCD"/>
</dbReference>
<keyword evidence="4" id="KW-0233">DNA recombination</keyword>
<protein>
    <submittedName>
        <fullName evidence="7">Site-specific integrase</fullName>
    </submittedName>
</protein>
<organism evidence="7 8">
    <name type="scientific">Chromobacterium phragmitis</name>
    <dbReference type="NCBI Taxonomy" id="2202141"/>
    <lineage>
        <taxon>Bacteria</taxon>
        <taxon>Pseudomonadati</taxon>
        <taxon>Pseudomonadota</taxon>
        <taxon>Betaproteobacteria</taxon>
        <taxon>Neisseriales</taxon>
        <taxon>Chromobacteriaceae</taxon>
        <taxon>Chromobacterium</taxon>
    </lineage>
</organism>
<dbReference type="Gene3D" id="1.10.443.10">
    <property type="entry name" value="Intergrase catalytic core"/>
    <property type="match status" value="1"/>
</dbReference>
<evidence type="ECO:0000313" key="7">
    <source>
        <dbReference type="EMBL" id="MEO9387213.1"/>
    </source>
</evidence>
<evidence type="ECO:0000256" key="5">
    <source>
        <dbReference type="SAM" id="MobiDB-lite"/>
    </source>
</evidence>
<evidence type="ECO:0000313" key="8">
    <source>
        <dbReference type="Proteomes" id="UP001462502"/>
    </source>
</evidence>
<keyword evidence="8" id="KW-1185">Reference proteome</keyword>
<comment type="similarity">
    <text evidence="1">Belongs to the 'phage' integrase family.</text>
</comment>
<gene>
    <name evidence="7" type="ORF">ABI908_24260</name>
</gene>
<dbReference type="InterPro" id="IPR011010">
    <property type="entry name" value="DNA_brk_join_enz"/>
</dbReference>
<feature type="region of interest" description="Disordered" evidence="5">
    <location>
        <begin position="1"/>
        <end position="28"/>
    </location>
</feature>
<dbReference type="RefSeq" id="WP_199153507.1">
    <property type="nucleotide sequence ID" value="NZ_JBDXMI010000019.1"/>
</dbReference>
<sequence>MKTTHEGKRSAGGGRRQVRPANPRGKAPTFTELELDDVFDSFNHRYDKRDRVIFMFSFFLGLRAKELAGLKLGDVLHPSGQVKAGVRLRAETTKGLKVRETFLEKKELLEALDDFLAERKKQGRFDMDQPLFMSQKGGHFSPNTMQKLFARLFLKAGFRGSSHSGRRTFATRLNAMGVDLRSIQVLMGHAFVSTTQGYVETSPERLRKFIKLL</sequence>
<dbReference type="Pfam" id="PF00589">
    <property type="entry name" value="Phage_integrase"/>
    <property type="match status" value="1"/>
</dbReference>
<keyword evidence="3" id="KW-0238">DNA-binding</keyword>
<dbReference type="CDD" id="cd00397">
    <property type="entry name" value="DNA_BRE_C"/>
    <property type="match status" value="1"/>
</dbReference>
<evidence type="ECO:0000256" key="1">
    <source>
        <dbReference type="ARBA" id="ARBA00008857"/>
    </source>
</evidence>
<dbReference type="PANTHER" id="PTHR30349:SF41">
    <property type="entry name" value="INTEGRASE_RECOMBINASE PROTEIN MJ0367-RELATED"/>
    <property type="match status" value="1"/>
</dbReference>
<dbReference type="EMBL" id="JBDXMI010000019">
    <property type="protein sequence ID" value="MEO9387213.1"/>
    <property type="molecule type" value="Genomic_DNA"/>
</dbReference>
<name>A0ABV0J0Z5_9NEIS</name>
<accession>A0ABV0J0Z5</accession>
<proteinExistence type="inferred from homology"/>
<reference evidence="7 8" key="1">
    <citation type="submission" date="2024-05" db="EMBL/GenBank/DDBJ databases">
        <authorList>
            <person name="De Oliveira J.P."/>
            <person name="Noriler S.A."/>
            <person name="De Oliveira A.G."/>
            <person name="Sipoli D.S."/>
        </authorList>
    </citation>
    <scope>NUCLEOTIDE SEQUENCE [LARGE SCALE GENOMIC DNA]</scope>
    <source>
        <strain evidence="7 8">LABIM192</strain>
    </source>
</reference>
<evidence type="ECO:0000256" key="3">
    <source>
        <dbReference type="ARBA" id="ARBA00023125"/>
    </source>
</evidence>
<evidence type="ECO:0000256" key="2">
    <source>
        <dbReference type="ARBA" id="ARBA00022908"/>
    </source>
</evidence>
<evidence type="ECO:0000256" key="4">
    <source>
        <dbReference type="ARBA" id="ARBA00023172"/>
    </source>
</evidence>
<feature type="domain" description="Tyr recombinase" evidence="6">
    <location>
        <begin position="25"/>
        <end position="211"/>
    </location>
</feature>
<dbReference type="PANTHER" id="PTHR30349">
    <property type="entry name" value="PHAGE INTEGRASE-RELATED"/>
    <property type="match status" value="1"/>
</dbReference>
<dbReference type="SUPFAM" id="SSF56349">
    <property type="entry name" value="DNA breaking-rejoining enzymes"/>
    <property type="match status" value="1"/>
</dbReference>
<dbReference type="InterPro" id="IPR002104">
    <property type="entry name" value="Integrase_catalytic"/>
</dbReference>
<dbReference type="Proteomes" id="UP001462502">
    <property type="component" value="Unassembled WGS sequence"/>
</dbReference>
<comment type="caution">
    <text evidence="7">The sequence shown here is derived from an EMBL/GenBank/DDBJ whole genome shotgun (WGS) entry which is preliminary data.</text>
</comment>
<dbReference type="InterPro" id="IPR013762">
    <property type="entry name" value="Integrase-like_cat_sf"/>
</dbReference>
<keyword evidence="2" id="KW-0229">DNA integration</keyword>